<proteinExistence type="predicted"/>
<dbReference type="AlphaFoldDB" id="A0A383WC32"/>
<accession>A0A383WC32</accession>
<evidence type="ECO:0000256" key="1">
    <source>
        <dbReference type="SAM" id="MobiDB-lite"/>
    </source>
</evidence>
<dbReference type="EMBL" id="FNXT01001222">
    <property type="protein sequence ID" value="SZX74991.1"/>
    <property type="molecule type" value="Genomic_DNA"/>
</dbReference>
<feature type="region of interest" description="Disordered" evidence="1">
    <location>
        <begin position="101"/>
        <end position="126"/>
    </location>
</feature>
<feature type="region of interest" description="Disordered" evidence="1">
    <location>
        <begin position="65"/>
        <end position="89"/>
    </location>
</feature>
<keyword evidence="4" id="KW-1185">Reference proteome</keyword>
<reference evidence="3 4" key="1">
    <citation type="submission" date="2016-10" db="EMBL/GenBank/DDBJ databases">
        <authorList>
            <person name="Cai Z."/>
        </authorList>
    </citation>
    <scope>NUCLEOTIDE SEQUENCE [LARGE SCALE GENOMIC DNA]</scope>
</reference>
<evidence type="ECO:0000256" key="2">
    <source>
        <dbReference type="SAM" id="SignalP"/>
    </source>
</evidence>
<organism evidence="3 4">
    <name type="scientific">Tetradesmus obliquus</name>
    <name type="common">Green alga</name>
    <name type="synonym">Acutodesmus obliquus</name>
    <dbReference type="NCBI Taxonomy" id="3088"/>
    <lineage>
        <taxon>Eukaryota</taxon>
        <taxon>Viridiplantae</taxon>
        <taxon>Chlorophyta</taxon>
        <taxon>core chlorophytes</taxon>
        <taxon>Chlorophyceae</taxon>
        <taxon>CS clade</taxon>
        <taxon>Sphaeropleales</taxon>
        <taxon>Scenedesmaceae</taxon>
        <taxon>Tetradesmus</taxon>
    </lineage>
</organism>
<protein>
    <submittedName>
        <fullName evidence="3">Uncharacterized protein</fullName>
    </submittedName>
</protein>
<name>A0A383WC32_TETOB</name>
<keyword evidence="2" id="KW-0732">Signal</keyword>
<evidence type="ECO:0000313" key="3">
    <source>
        <dbReference type="EMBL" id="SZX74991.1"/>
    </source>
</evidence>
<feature type="chain" id="PRO_5016814202" evidence="2">
    <location>
        <begin position="25"/>
        <end position="126"/>
    </location>
</feature>
<sequence length="126" mass="12728">MARVTLLVCLVLLVAAECLNHASAAPDALEPQQLRKLSMQLKVKNKGKGKSKEYAPLAVAPGAWAKTDTPVTNPAPQAKLTPAAMGSGGKKAAPVAAATVNTAPAPVPRPAPAGKPTKPVAAQKAP</sequence>
<dbReference type="Proteomes" id="UP000256970">
    <property type="component" value="Unassembled WGS sequence"/>
</dbReference>
<gene>
    <name evidence="3" type="ORF">BQ4739_LOCUS15306</name>
</gene>
<feature type="signal peptide" evidence="2">
    <location>
        <begin position="1"/>
        <end position="24"/>
    </location>
</feature>
<evidence type="ECO:0000313" key="4">
    <source>
        <dbReference type="Proteomes" id="UP000256970"/>
    </source>
</evidence>